<evidence type="ECO:0000256" key="5">
    <source>
        <dbReference type="SAM" id="Phobius"/>
    </source>
</evidence>
<evidence type="ECO:0000256" key="6">
    <source>
        <dbReference type="SAM" id="SignalP"/>
    </source>
</evidence>
<keyword evidence="4" id="KW-0574">Periplasm</keyword>
<dbReference type="EMBL" id="MNQR01000020">
    <property type="protein sequence ID" value="OKZ10196.1"/>
    <property type="molecule type" value="Genomic_DNA"/>
</dbReference>
<keyword evidence="5" id="KW-1133">Transmembrane helix</keyword>
<evidence type="ECO:0000313" key="8">
    <source>
        <dbReference type="Proteomes" id="UP000186685"/>
    </source>
</evidence>
<keyword evidence="5" id="KW-0472">Membrane</keyword>
<reference evidence="7 8" key="1">
    <citation type="journal article" date="2016" name="Nat. Biotechnol.">
        <title>Measurement of bacterial replication rates in microbial communities.</title>
        <authorList>
            <person name="Brown C.T."/>
            <person name="Olm M.R."/>
            <person name="Thomas B.C."/>
            <person name="Banfield J.F."/>
        </authorList>
    </citation>
    <scope>NUCLEOTIDE SEQUENCE [LARGE SCALE GENOMIC DNA]</scope>
    <source>
        <strain evidence="7">45_130</strain>
    </source>
</reference>
<dbReference type="Proteomes" id="UP000186685">
    <property type="component" value="Unassembled WGS sequence"/>
</dbReference>
<feature type="signal peptide" evidence="6">
    <location>
        <begin position="1"/>
        <end position="26"/>
    </location>
</feature>
<dbReference type="PROSITE" id="PS51257">
    <property type="entry name" value="PROKAR_LIPOPROTEIN"/>
    <property type="match status" value="1"/>
</dbReference>
<dbReference type="InterPro" id="IPR001188">
    <property type="entry name" value="Sperm_putr-bd"/>
</dbReference>
<keyword evidence="2" id="KW-0813">Transport</keyword>
<proteinExistence type="predicted"/>
<dbReference type="PRINTS" id="PR00909">
    <property type="entry name" value="SPERMDNBNDNG"/>
</dbReference>
<sequence>MKQKMKRWNWWVVLCVCCLLTGCYNANESRENVLKVYNWADYIGEGVLEDFQEYYKEQTGEDIRIVYQTFDINEIMLTKIEKGHEDFDVVCPSEYIIERMLHKGLLQPIDTAFAHSPNYMNGVAPYIRQQIDKLTVKGDLPASRYAVCYMWGTAGLLYNKQFVSEKDLKSWGCLWEKRFSGKILMKDAYRDSYGMALLYAHREDLKDSTRSVADLMNDYSPASMDSVEKYLKLLKPNVAGWEADFGKEMMTKGKAWMNMTWSGDAQWAMEEAATVGVDLAYTIPEEGSNVWYDGWVIPKYAKNPKAASYFINFLCRPDIALRNMEENGYVSAIAAPEILEACIDSTLDTEVDASYFFGPEARKVKLRNTQYPDKSVIARCAMIRDFGDKTVDVLEIWSRVKGDNLNSGIVILILLVVVGLSAWQIRRRWIRYKRHKRTHRRNRRRK</sequence>
<dbReference type="GO" id="GO:0019808">
    <property type="term" value="F:polyamine binding"/>
    <property type="evidence" value="ECO:0007669"/>
    <property type="project" value="InterPro"/>
</dbReference>
<protein>
    <submittedName>
        <fullName evidence="7">Spermidine/putrescine ABC transporter</fullName>
    </submittedName>
</protein>
<dbReference type="GO" id="GO:0042597">
    <property type="term" value="C:periplasmic space"/>
    <property type="evidence" value="ECO:0007669"/>
    <property type="project" value="UniProtKB-SubCell"/>
</dbReference>
<dbReference type="GO" id="GO:0015846">
    <property type="term" value="P:polyamine transport"/>
    <property type="evidence" value="ECO:0007669"/>
    <property type="project" value="InterPro"/>
</dbReference>
<dbReference type="SUPFAM" id="SSF53850">
    <property type="entry name" value="Periplasmic binding protein-like II"/>
    <property type="match status" value="1"/>
</dbReference>
<comment type="caution">
    <text evidence="7">The sequence shown here is derived from an EMBL/GenBank/DDBJ whole genome shotgun (WGS) entry which is preliminary data.</text>
</comment>
<comment type="subcellular location">
    <subcellularLocation>
        <location evidence="1">Periplasm</location>
    </subcellularLocation>
</comment>
<dbReference type="AlphaFoldDB" id="A0A854C0J7"/>
<organism evidence="7 8">
    <name type="scientific">Phocaeicola plebeius</name>
    <dbReference type="NCBI Taxonomy" id="310297"/>
    <lineage>
        <taxon>Bacteria</taxon>
        <taxon>Pseudomonadati</taxon>
        <taxon>Bacteroidota</taxon>
        <taxon>Bacteroidia</taxon>
        <taxon>Bacteroidales</taxon>
        <taxon>Bacteroidaceae</taxon>
        <taxon>Phocaeicola</taxon>
    </lineage>
</organism>
<evidence type="ECO:0000256" key="3">
    <source>
        <dbReference type="ARBA" id="ARBA00022729"/>
    </source>
</evidence>
<evidence type="ECO:0000256" key="1">
    <source>
        <dbReference type="ARBA" id="ARBA00004418"/>
    </source>
</evidence>
<evidence type="ECO:0000313" key="7">
    <source>
        <dbReference type="EMBL" id="OKZ10196.1"/>
    </source>
</evidence>
<dbReference type="CDD" id="cd13663">
    <property type="entry name" value="PBP2_PotD_PotF_like_2"/>
    <property type="match status" value="1"/>
</dbReference>
<accession>A0A854C0J7</accession>
<name>A0A854C0J7_9BACT</name>
<dbReference type="PANTHER" id="PTHR30222:SF17">
    <property type="entry name" value="SPERMIDINE_PUTRESCINE-BINDING PERIPLASMIC PROTEIN"/>
    <property type="match status" value="1"/>
</dbReference>
<feature type="chain" id="PRO_5032313119" evidence="6">
    <location>
        <begin position="27"/>
        <end position="446"/>
    </location>
</feature>
<dbReference type="PANTHER" id="PTHR30222">
    <property type="entry name" value="SPERMIDINE/PUTRESCINE-BINDING PERIPLASMIC PROTEIN"/>
    <property type="match status" value="1"/>
</dbReference>
<feature type="transmembrane region" description="Helical" evidence="5">
    <location>
        <begin position="405"/>
        <end position="425"/>
    </location>
</feature>
<gene>
    <name evidence="7" type="ORF">BHV76_06910</name>
</gene>
<keyword evidence="3 6" id="KW-0732">Signal</keyword>
<dbReference type="Gene3D" id="3.40.190.10">
    <property type="entry name" value="Periplasmic binding protein-like II"/>
    <property type="match status" value="2"/>
</dbReference>
<evidence type="ECO:0000256" key="4">
    <source>
        <dbReference type="ARBA" id="ARBA00022764"/>
    </source>
</evidence>
<dbReference type="InterPro" id="IPR006059">
    <property type="entry name" value="SBP"/>
</dbReference>
<keyword evidence="5" id="KW-0812">Transmembrane</keyword>
<evidence type="ECO:0000256" key="2">
    <source>
        <dbReference type="ARBA" id="ARBA00022448"/>
    </source>
</evidence>
<dbReference type="Pfam" id="PF13416">
    <property type="entry name" value="SBP_bac_8"/>
    <property type="match status" value="1"/>
</dbReference>